<dbReference type="Proteomes" id="UP000245533">
    <property type="component" value="Unassembled WGS sequence"/>
</dbReference>
<organism evidence="3 4">
    <name type="scientific">Rhodohalobacter mucosus</name>
    <dbReference type="NCBI Taxonomy" id="2079485"/>
    <lineage>
        <taxon>Bacteria</taxon>
        <taxon>Pseudomonadati</taxon>
        <taxon>Balneolota</taxon>
        <taxon>Balneolia</taxon>
        <taxon>Balneolales</taxon>
        <taxon>Balneolaceae</taxon>
        <taxon>Rhodohalobacter</taxon>
    </lineage>
</organism>
<feature type="domain" description="FAS1" evidence="2">
    <location>
        <begin position="178"/>
        <end position="309"/>
    </location>
</feature>
<dbReference type="SUPFAM" id="SSF82153">
    <property type="entry name" value="FAS1 domain"/>
    <property type="match status" value="5"/>
</dbReference>
<dbReference type="OrthoDB" id="9800666at2"/>
<dbReference type="PROSITE" id="PS50213">
    <property type="entry name" value="FAS1"/>
    <property type="match status" value="5"/>
</dbReference>
<dbReference type="GO" id="GO:0005615">
    <property type="term" value="C:extracellular space"/>
    <property type="evidence" value="ECO:0007669"/>
    <property type="project" value="TreeGrafter"/>
</dbReference>
<dbReference type="EMBL" id="QGGB01000003">
    <property type="protein sequence ID" value="PWN07483.1"/>
    <property type="molecule type" value="Genomic_DNA"/>
</dbReference>
<evidence type="ECO:0000313" key="4">
    <source>
        <dbReference type="Proteomes" id="UP000245533"/>
    </source>
</evidence>
<dbReference type="InterPro" id="IPR000782">
    <property type="entry name" value="FAS1_domain"/>
</dbReference>
<evidence type="ECO:0000256" key="1">
    <source>
        <dbReference type="SAM" id="SignalP"/>
    </source>
</evidence>
<dbReference type="PANTHER" id="PTHR10900">
    <property type="entry name" value="PERIOSTIN-RELATED"/>
    <property type="match status" value="1"/>
</dbReference>
<gene>
    <name evidence="3" type="ORF">DDZ15_04270</name>
</gene>
<feature type="signal peptide" evidence="1">
    <location>
        <begin position="1"/>
        <end position="26"/>
    </location>
</feature>
<dbReference type="PANTHER" id="PTHR10900:SF77">
    <property type="entry name" value="FI19380P1"/>
    <property type="match status" value="1"/>
</dbReference>
<feature type="domain" description="FAS1" evidence="2">
    <location>
        <begin position="38"/>
        <end position="167"/>
    </location>
</feature>
<dbReference type="Pfam" id="PF02469">
    <property type="entry name" value="Fasciclin"/>
    <property type="match status" value="5"/>
</dbReference>
<feature type="domain" description="FAS1" evidence="2">
    <location>
        <begin position="449"/>
        <end position="579"/>
    </location>
</feature>
<dbReference type="PROSITE" id="PS51257">
    <property type="entry name" value="PROKAR_LIPOPROTEIN"/>
    <property type="match status" value="1"/>
</dbReference>
<accession>A0A316TS77</accession>
<dbReference type="RefSeq" id="WP_109645229.1">
    <property type="nucleotide sequence ID" value="NZ_QGGB01000003.1"/>
</dbReference>
<keyword evidence="4" id="KW-1185">Reference proteome</keyword>
<feature type="chain" id="PRO_5016234335" description="FAS1 domain-containing protein" evidence="1">
    <location>
        <begin position="27"/>
        <end position="720"/>
    </location>
</feature>
<evidence type="ECO:0000313" key="3">
    <source>
        <dbReference type="EMBL" id="PWN07483.1"/>
    </source>
</evidence>
<keyword evidence="1" id="KW-0732">Signal</keyword>
<feature type="domain" description="FAS1" evidence="2">
    <location>
        <begin position="584"/>
        <end position="715"/>
    </location>
</feature>
<name>A0A316TS77_9BACT</name>
<proteinExistence type="predicted"/>
<dbReference type="InterPro" id="IPR036378">
    <property type="entry name" value="FAS1_dom_sf"/>
</dbReference>
<comment type="caution">
    <text evidence="3">The sequence shown here is derived from an EMBL/GenBank/DDBJ whole genome shotgun (WGS) entry which is preliminary data.</text>
</comment>
<dbReference type="InterPro" id="IPR050904">
    <property type="entry name" value="Adhesion/Biosynth-related"/>
</dbReference>
<dbReference type="SMART" id="SM00554">
    <property type="entry name" value="FAS1"/>
    <property type="match status" value="5"/>
</dbReference>
<reference evidence="3 4" key="1">
    <citation type="submission" date="2018-05" db="EMBL/GenBank/DDBJ databases">
        <title>Rhodohalobacter halophilus gen. nov., sp. nov., a moderately halophilic member of the family Balneolaceae.</title>
        <authorList>
            <person name="Liu Z.-W."/>
        </authorList>
    </citation>
    <scope>NUCLEOTIDE SEQUENCE [LARGE SCALE GENOMIC DNA]</scope>
    <source>
        <strain evidence="3 4">8A47</strain>
    </source>
</reference>
<dbReference type="FunFam" id="2.30.180.10:FF:000032">
    <property type="entry name" value="Fasciclin domain-containing protein, putative"/>
    <property type="match status" value="5"/>
</dbReference>
<dbReference type="Gene3D" id="2.30.180.10">
    <property type="entry name" value="FAS1 domain"/>
    <property type="match status" value="5"/>
</dbReference>
<evidence type="ECO:0000259" key="2">
    <source>
        <dbReference type="PROSITE" id="PS50213"/>
    </source>
</evidence>
<feature type="domain" description="FAS1" evidence="2">
    <location>
        <begin position="314"/>
        <end position="444"/>
    </location>
</feature>
<sequence>MKTPFNRLLVLLLAPLVAALLFTACGDDNDVTDNGDDELNIVETAQEDGRFTTLVGLVQDAGLQDLLSTDELTVFAPTDAAFEELFEVVNPNDLTQDDIIEILSYHVTEGTIASGDLQPQQDVEMLNEELTLVQSSAAGVVVNGSSNVVVADVEATNGIIHAVDEVLLPKEFRVAVEGPSLVEIAEDAGNFTTLLDLVEQGGLKTTLQFLGPYTAFAPTDDAFDALFAEIDPASLTEEQIGFILTYHVITGSPILSTDLEAEQTVSSANGDPLYITSGQEGVVVNGSANVGPADLEASNGVVHVVDQVLLPNAFLNAVQVAQKNYNFTTLVDLIVQANLVDAVASSEITVFAPTNDAFDALFAEVDPASLTPEQVENILLYHTIIGSTILSTDLAAEQTVESGSTEPLYITADSEGVVVNGNSTVVTADVEATNGVIHAVDTVLLPNAFLNTAEVAQKNYNFTTLVDLLVQANLVDAVANNEITVFAPTNEAFDALFAEVDPNSLTPEQVENILLYHTIIGSTILSTDLAAEQTVESGSAESLYITSGEAGVSVNASSTVTAADVESANGVIHVIDSVLLPNAFLDVTGIVSKNYDLTTLVGLLSDNDLVTTLQGDGPFTVFAPTNAAFEAIEATLATLTTPQVVETLLYHVYDALVLSTDLQPTQTITMLNDQDVTITVSGGTVTIDAAGSSAVVTVADLEGTNGVVHIIDEVLIPSFN</sequence>
<protein>
    <recommendedName>
        <fullName evidence="2">FAS1 domain-containing protein</fullName>
    </recommendedName>
</protein>
<dbReference type="AlphaFoldDB" id="A0A316TS77"/>